<accession>A0ABS5UNF0</accession>
<dbReference type="Pfam" id="PF00497">
    <property type="entry name" value="SBP_bac_3"/>
    <property type="match status" value="1"/>
</dbReference>
<evidence type="ECO:0000313" key="4">
    <source>
        <dbReference type="EMBL" id="MBT1172434.1"/>
    </source>
</evidence>
<evidence type="ECO:0000313" key="5">
    <source>
        <dbReference type="Proteomes" id="UP000773064"/>
    </source>
</evidence>
<proteinExistence type="predicted"/>
<dbReference type="PANTHER" id="PTHR35936:SF19">
    <property type="entry name" value="AMINO-ACID-BINDING PROTEIN YXEM-RELATED"/>
    <property type="match status" value="1"/>
</dbReference>
<reference evidence="4 5" key="1">
    <citation type="journal article" date="2021" name="Environ. Microbiol.">
        <title>Genetic insights into the dark matter of the mammalian gut microbiota through targeted genome reconstruction.</title>
        <authorList>
            <person name="Lugli G.A."/>
            <person name="Alessandri G."/>
            <person name="Milani C."/>
            <person name="Viappiani A."/>
            <person name="Fontana F."/>
            <person name="Tarracchini C."/>
            <person name="Mancabelli L."/>
            <person name="Argentini C."/>
            <person name="Ruiz L."/>
            <person name="Margolles A."/>
            <person name="van Sinderen D."/>
            <person name="Turroni F."/>
            <person name="Ventura M."/>
        </authorList>
    </citation>
    <scope>NUCLEOTIDE SEQUENCE [LARGE SCALE GENOMIC DNA]</scope>
    <source>
        <strain evidence="4 5">MA2</strain>
    </source>
</reference>
<protein>
    <submittedName>
        <fullName evidence="4">Transporter substrate-binding domain-containing protein</fullName>
    </submittedName>
</protein>
<dbReference type="Proteomes" id="UP000773064">
    <property type="component" value="Unassembled WGS sequence"/>
</dbReference>
<evidence type="ECO:0000256" key="2">
    <source>
        <dbReference type="SAM" id="SignalP"/>
    </source>
</evidence>
<feature type="signal peptide" evidence="2">
    <location>
        <begin position="1"/>
        <end position="33"/>
    </location>
</feature>
<gene>
    <name evidence="4" type="ORF">JS528_03465</name>
</gene>
<dbReference type="PANTHER" id="PTHR35936">
    <property type="entry name" value="MEMBRANE-BOUND LYTIC MUREIN TRANSGLYCOSYLASE F"/>
    <property type="match status" value="1"/>
</dbReference>
<evidence type="ECO:0000256" key="1">
    <source>
        <dbReference type="ARBA" id="ARBA00022729"/>
    </source>
</evidence>
<dbReference type="RefSeq" id="WP_214357710.1">
    <property type="nucleotide sequence ID" value="NZ_JAFEJS010000002.1"/>
</dbReference>
<dbReference type="InterPro" id="IPR001638">
    <property type="entry name" value="Solute-binding_3/MltF_N"/>
</dbReference>
<sequence length="288" mass="31271">MIRGKKKTIIVAGISVLALAASTLLSGCGNASAATAQAAQSDGTKTIIVATGGSPKPHTYVNEKGELTGYDIAVLKAVDKRLPQYQFEYRKVSFDGLLTGLDSDRYQIAANSYSITPERAEKYEYSVPYFHENYGIVTKEGNAPIKHLKDLSGKTTLTSPGTAIAAQLESLNKDQLKDNPIKINYTQGDITVIYKSLEEGQSDFLFGSQSNYHTFTKALDINPTFTALPDDESALLGNSDNVFLYSKTDEGKALKKTIDKAIEQLNGDGTLTKVSKQFFDGLDFAPKQ</sequence>
<evidence type="ECO:0000259" key="3">
    <source>
        <dbReference type="SMART" id="SM00062"/>
    </source>
</evidence>
<dbReference type="SUPFAM" id="SSF53850">
    <property type="entry name" value="Periplasmic binding protein-like II"/>
    <property type="match status" value="1"/>
</dbReference>
<dbReference type="PROSITE" id="PS51257">
    <property type="entry name" value="PROKAR_LIPOPROTEIN"/>
    <property type="match status" value="1"/>
</dbReference>
<keyword evidence="1 2" id="KW-0732">Signal</keyword>
<dbReference type="SMART" id="SM00062">
    <property type="entry name" value="PBPb"/>
    <property type="match status" value="1"/>
</dbReference>
<organism evidence="4 5">
    <name type="scientific">Bifidobacterium santillanense</name>
    <dbReference type="NCBI Taxonomy" id="2809028"/>
    <lineage>
        <taxon>Bacteria</taxon>
        <taxon>Bacillati</taxon>
        <taxon>Actinomycetota</taxon>
        <taxon>Actinomycetes</taxon>
        <taxon>Bifidobacteriales</taxon>
        <taxon>Bifidobacteriaceae</taxon>
        <taxon>Bifidobacterium</taxon>
    </lineage>
</organism>
<name>A0ABS5UNF0_9BIFI</name>
<comment type="caution">
    <text evidence="4">The sequence shown here is derived from an EMBL/GenBank/DDBJ whole genome shotgun (WGS) entry which is preliminary data.</text>
</comment>
<feature type="domain" description="Solute-binding protein family 3/N-terminal" evidence="3">
    <location>
        <begin position="46"/>
        <end position="282"/>
    </location>
</feature>
<feature type="chain" id="PRO_5045443892" evidence="2">
    <location>
        <begin position="34"/>
        <end position="288"/>
    </location>
</feature>
<dbReference type="Gene3D" id="3.40.190.10">
    <property type="entry name" value="Periplasmic binding protein-like II"/>
    <property type="match status" value="2"/>
</dbReference>
<dbReference type="EMBL" id="JAFEJS010000002">
    <property type="protein sequence ID" value="MBT1172434.1"/>
    <property type="molecule type" value="Genomic_DNA"/>
</dbReference>
<keyword evidence="5" id="KW-1185">Reference proteome</keyword>